<dbReference type="GO" id="GO:0006227">
    <property type="term" value="P:dUDP biosynthetic process"/>
    <property type="evidence" value="ECO:0007669"/>
    <property type="project" value="TreeGrafter"/>
</dbReference>
<dbReference type="PANTHER" id="PTHR10344:SF1">
    <property type="entry name" value="THYMIDYLATE KINASE"/>
    <property type="match status" value="1"/>
</dbReference>
<dbReference type="HAMAP" id="MF_00165">
    <property type="entry name" value="Thymidylate_kinase"/>
    <property type="match status" value="1"/>
</dbReference>
<proteinExistence type="inferred from homology"/>
<dbReference type="GO" id="GO:0006233">
    <property type="term" value="P:dTDP biosynthetic process"/>
    <property type="evidence" value="ECO:0007669"/>
    <property type="project" value="InterPro"/>
</dbReference>
<comment type="similarity">
    <text evidence="2">Belongs to the thymidylate kinase family.</text>
</comment>
<evidence type="ECO:0000256" key="6">
    <source>
        <dbReference type="ARBA" id="ARBA00022727"/>
    </source>
</evidence>
<dbReference type="Proteomes" id="UP000316726">
    <property type="component" value="Chromosome 1"/>
</dbReference>
<sequence length="217" mass="24449">MGLSSGNIRRGAFILFEGVDRCGKSTQCKLLVQSLQSRGIEAELWRYPDRTTAIGQMIDKYLQSKEDMNDAAIHLLFSANRWEKRDLMLDKINSGVTLVIDRYGHSGTAFTAAKNVPNLDLAWCKSTDAGLPAPDALIYLQMPVEETLKRAGFGGERYEKTEFQKEVLKNYEKLSNDSWNYLDASKSIEDLQEEALKIALDAIEECKKGKAMGKLWD</sequence>
<evidence type="ECO:0000256" key="4">
    <source>
        <dbReference type="ARBA" id="ARBA00017144"/>
    </source>
</evidence>
<accession>A0A5B8MDX3</accession>
<keyword evidence="6" id="KW-0545">Nucleotide biosynthesis</keyword>
<dbReference type="AlphaFoldDB" id="A0A5B8MDX3"/>
<dbReference type="GO" id="GO:0004798">
    <property type="term" value="F:dTMP kinase activity"/>
    <property type="evidence" value="ECO:0007669"/>
    <property type="project" value="UniProtKB-EC"/>
</dbReference>
<dbReference type="OrthoDB" id="425602at2759"/>
<reference evidence="11 12" key="1">
    <citation type="submission" date="2018-07" db="EMBL/GenBank/DDBJ databases">
        <title>The complete nuclear genome of the prasinophyte Chloropicon primus (CCMP1205).</title>
        <authorList>
            <person name="Pombert J.-F."/>
            <person name="Otis C."/>
            <person name="Turmel M."/>
            <person name="Lemieux C."/>
        </authorList>
    </citation>
    <scope>NUCLEOTIDE SEQUENCE [LARGE SCALE GENOMIC DNA]</scope>
    <source>
        <strain evidence="11 12">CCMP1205</strain>
    </source>
</reference>
<dbReference type="GO" id="GO:0005524">
    <property type="term" value="F:ATP binding"/>
    <property type="evidence" value="ECO:0007669"/>
    <property type="project" value="UniProtKB-KW"/>
</dbReference>
<name>A0A5B8MDX3_9CHLO</name>
<evidence type="ECO:0000256" key="7">
    <source>
        <dbReference type="ARBA" id="ARBA00022741"/>
    </source>
</evidence>
<dbReference type="PANTHER" id="PTHR10344">
    <property type="entry name" value="THYMIDYLATE KINASE"/>
    <property type="match status" value="1"/>
</dbReference>
<evidence type="ECO:0000256" key="5">
    <source>
        <dbReference type="ARBA" id="ARBA00022679"/>
    </source>
</evidence>
<comment type="pathway">
    <text evidence="1">Pyrimidine metabolism; dTTP biosynthesis.</text>
</comment>
<evidence type="ECO:0000313" key="12">
    <source>
        <dbReference type="Proteomes" id="UP000316726"/>
    </source>
</evidence>
<dbReference type="EC" id="2.7.4.9" evidence="3"/>
<evidence type="ECO:0000256" key="2">
    <source>
        <dbReference type="ARBA" id="ARBA00009776"/>
    </source>
</evidence>
<dbReference type="NCBIfam" id="TIGR00041">
    <property type="entry name" value="DTMP_kinase"/>
    <property type="match status" value="1"/>
</dbReference>
<evidence type="ECO:0000259" key="10">
    <source>
        <dbReference type="Pfam" id="PF02223"/>
    </source>
</evidence>
<dbReference type="FunFam" id="3.40.50.300:FF:000679">
    <property type="entry name" value="Thymidylate kinase"/>
    <property type="match status" value="1"/>
</dbReference>
<dbReference type="CDD" id="cd01672">
    <property type="entry name" value="TMPK"/>
    <property type="match status" value="1"/>
</dbReference>
<dbReference type="GO" id="GO:0006235">
    <property type="term" value="P:dTTP biosynthetic process"/>
    <property type="evidence" value="ECO:0007669"/>
    <property type="project" value="TreeGrafter"/>
</dbReference>
<evidence type="ECO:0000313" key="11">
    <source>
        <dbReference type="EMBL" id="QDZ17550.1"/>
    </source>
</evidence>
<dbReference type="Gene3D" id="3.40.50.300">
    <property type="entry name" value="P-loop containing nucleotide triphosphate hydrolases"/>
    <property type="match status" value="1"/>
</dbReference>
<dbReference type="GO" id="GO:0005739">
    <property type="term" value="C:mitochondrion"/>
    <property type="evidence" value="ECO:0007669"/>
    <property type="project" value="TreeGrafter"/>
</dbReference>
<organism evidence="11 12">
    <name type="scientific">Chloropicon primus</name>
    <dbReference type="NCBI Taxonomy" id="1764295"/>
    <lineage>
        <taxon>Eukaryota</taxon>
        <taxon>Viridiplantae</taxon>
        <taxon>Chlorophyta</taxon>
        <taxon>Chloropicophyceae</taxon>
        <taxon>Chloropicales</taxon>
        <taxon>Chloropicaceae</taxon>
        <taxon>Chloropicon</taxon>
    </lineage>
</organism>
<protein>
    <recommendedName>
        <fullName evidence="4">Thymidylate kinase</fullName>
        <ecNumber evidence="3">2.7.4.9</ecNumber>
    </recommendedName>
</protein>
<keyword evidence="8 11" id="KW-0418">Kinase</keyword>
<evidence type="ECO:0000256" key="1">
    <source>
        <dbReference type="ARBA" id="ARBA00004992"/>
    </source>
</evidence>
<dbReference type="SUPFAM" id="SSF52540">
    <property type="entry name" value="P-loop containing nucleoside triphosphate hydrolases"/>
    <property type="match status" value="1"/>
</dbReference>
<keyword evidence="7" id="KW-0547">Nucleotide-binding</keyword>
<dbReference type="GO" id="GO:0005829">
    <property type="term" value="C:cytosol"/>
    <property type="evidence" value="ECO:0007669"/>
    <property type="project" value="TreeGrafter"/>
</dbReference>
<feature type="domain" description="Thymidylate kinase-like" evidence="10">
    <location>
        <begin position="16"/>
        <end position="194"/>
    </location>
</feature>
<dbReference type="InterPro" id="IPR018094">
    <property type="entry name" value="Thymidylate_kinase"/>
</dbReference>
<dbReference type="GO" id="GO:0004550">
    <property type="term" value="F:nucleoside diphosphate kinase activity"/>
    <property type="evidence" value="ECO:0007669"/>
    <property type="project" value="TreeGrafter"/>
</dbReference>
<evidence type="ECO:0000256" key="8">
    <source>
        <dbReference type="ARBA" id="ARBA00022777"/>
    </source>
</evidence>
<keyword evidence="12" id="KW-1185">Reference proteome</keyword>
<evidence type="ECO:0000256" key="9">
    <source>
        <dbReference type="ARBA" id="ARBA00022840"/>
    </source>
</evidence>
<dbReference type="EMBL" id="CP031034">
    <property type="protein sequence ID" value="QDZ17550.1"/>
    <property type="molecule type" value="Genomic_DNA"/>
</dbReference>
<dbReference type="Pfam" id="PF02223">
    <property type="entry name" value="Thymidylate_kin"/>
    <property type="match status" value="1"/>
</dbReference>
<keyword evidence="9" id="KW-0067">ATP-binding</keyword>
<evidence type="ECO:0000256" key="3">
    <source>
        <dbReference type="ARBA" id="ARBA00012980"/>
    </source>
</evidence>
<dbReference type="STRING" id="1764295.A0A5B8MDX3"/>
<dbReference type="InterPro" id="IPR027417">
    <property type="entry name" value="P-loop_NTPase"/>
</dbReference>
<keyword evidence="5" id="KW-0808">Transferase</keyword>
<dbReference type="InterPro" id="IPR039430">
    <property type="entry name" value="Thymidylate_kin-like_dom"/>
</dbReference>
<gene>
    <name evidence="11" type="ORF">A3770_01p00680</name>
</gene>
<dbReference type="GO" id="GO:0005634">
    <property type="term" value="C:nucleus"/>
    <property type="evidence" value="ECO:0007669"/>
    <property type="project" value="TreeGrafter"/>
</dbReference>